<protein>
    <submittedName>
        <fullName evidence="7">TetR family transcriptional regulator</fullName>
    </submittedName>
</protein>
<dbReference type="InterPro" id="IPR036271">
    <property type="entry name" value="Tet_transcr_reg_TetR-rel_C_sf"/>
</dbReference>
<organism evidence="7 8">
    <name type="scientific">Chitinimonas lacunae</name>
    <dbReference type="NCBI Taxonomy" id="1963018"/>
    <lineage>
        <taxon>Bacteria</taxon>
        <taxon>Pseudomonadati</taxon>
        <taxon>Pseudomonadota</taxon>
        <taxon>Betaproteobacteria</taxon>
        <taxon>Neisseriales</taxon>
        <taxon>Chitinibacteraceae</taxon>
        <taxon>Chitinimonas</taxon>
    </lineage>
</organism>
<accession>A0ABV8MMI6</accession>
<keyword evidence="1" id="KW-0678">Repressor</keyword>
<dbReference type="PANTHER" id="PTHR30055:SF240">
    <property type="entry name" value="HTH-TYPE TRANSCRIPTIONAL REGULATOR ACRR"/>
    <property type="match status" value="1"/>
</dbReference>
<dbReference type="PANTHER" id="PTHR30055">
    <property type="entry name" value="HTH-TYPE TRANSCRIPTIONAL REGULATOR RUTR"/>
    <property type="match status" value="1"/>
</dbReference>
<evidence type="ECO:0000256" key="2">
    <source>
        <dbReference type="ARBA" id="ARBA00023015"/>
    </source>
</evidence>
<keyword evidence="3 5" id="KW-0238">DNA-binding</keyword>
<dbReference type="InterPro" id="IPR050109">
    <property type="entry name" value="HTH-type_TetR-like_transc_reg"/>
</dbReference>
<evidence type="ECO:0000259" key="6">
    <source>
        <dbReference type="PROSITE" id="PS50977"/>
    </source>
</evidence>
<sequence>METREQLLDAAEQVFLDKGVARATLDDIARAAGMTRGAIYWHFKNKAELFTAMCERVMLPMQSVLAALADDPGDDPVGRLSECGANVLRQVATDAHTQRVFEIFMFKTEFNEEVAAVLEREAENARRCYNQLITILSAAQRCGQLPAHLNCAAAAFLFNSMMTGVIREWLEWRNFDLAAHALWLWHTCVAGLRHGPPFLANSQQ</sequence>
<dbReference type="Gene3D" id="1.10.357.10">
    <property type="entry name" value="Tetracycline Repressor, domain 2"/>
    <property type="match status" value="1"/>
</dbReference>
<dbReference type="InterPro" id="IPR009057">
    <property type="entry name" value="Homeodomain-like_sf"/>
</dbReference>
<dbReference type="PROSITE" id="PS50977">
    <property type="entry name" value="HTH_TETR_2"/>
    <property type="match status" value="1"/>
</dbReference>
<evidence type="ECO:0000313" key="7">
    <source>
        <dbReference type="EMBL" id="MFC4158041.1"/>
    </source>
</evidence>
<dbReference type="Proteomes" id="UP001595791">
    <property type="component" value="Unassembled WGS sequence"/>
</dbReference>
<dbReference type="Pfam" id="PF08361">
    <property type="entry name" value="TetR_C_2"/>
    <property type="match status" value="1"/>
</dbReference>
<gene>
    <name evidence="7" type="ORF">ACFOW7_01595</name>
</gene>
<dbReference type="RefSeq" id="WP_378160302.1">
    <property type="nucleotide sequence ID" value="NZ_JBHSBU010000001.1"/>
</dbReference>
<dbReference type="InterPro" id="IPR001647">
    <property type="entry name" value="HTH_TetR"/>
</dbReference>
<keyword evidence="8" id="KW-1185">Reference proteome</keyword>
<feature type="domain" description="HTH tetR-type" evidence="6">
    <location>
        <begin position="1"/>
        <end position="61"/>
    </location>
</feature>
<evidence type="ECO:0000256" key="5">
    <source>
        <dbReference type="PROSITE-ProRule" id="PRU00335"/>
    </source>
</evidence>
<reference evidence="8" key="1">
    <citation type="journal article" date="2019" name="Int. J. Syst. Evol. Microbiol.">
        <title>The Global Catalogue of Microorganisms (GCM) 10K type strain sequencing project: providing services to taxonomists for standard genome sequencing and annotation.</title>
        <authorList>
            <consortium name="The Broad Institute Genomics Platform"/>
            <consortium name="The Broad Institute Genome Sequencing Center for Infectious Disease"/>
            <person name="Wu L."/>
            <person name="Ma J."/>
        </authorList>
    </citation>
    <scope>NUCLEOTIDE SEQUENCE [LARGE SCALE GENOMIC DNA]</scope>
    <source>
        <strain evidence="8">LMG 29894</strain>
    </source>
</reference>
<dbReference type="PRINTS" id="PR00455">
    <property type="entry name" value="HTHTETR"/>
</dbReference>
<evidence type="ECO:0000256" key="3">
    <source>
        <dbReference type="ARBA" id="ARBA00023125"/>
    </source>
</evidence>
<keyword evidence="2" id="KW-0805">Transcription regulation</keyword>
<dbReference type="SUPFAM" id="SSF46689">
    <property type="entry name" value="Homeodomain-like"/>
    <property type="match status" value="1"/>
</dbReference>
<dbReference type="SUPFAM" id="SSF48498">
    <property type="entry name" value="Tetracyclin repressor-like, C-terminal domain"/>
    <property type="match status" value="1"/>
</dbReference>
<comment type="caution">
    <text evidence="7">The sequence shown here is derived from an EMBL/GenBank/DDBJ whole genome shotgun (WGS) entry which is preliminary data.</text>
</comment>
<evidence type="ECO:0000256" key="1">
    <source>
        <dbReference type="ARBA" id="ARBA00022491"/>
    </source>
</evidence>
<dbReference type="Pfam" id="PF00440">
    <property type="entry name" value="TetR_N"/>
    <property type="match status" value="1"/>
</dbReference>
<evidence type="ECO:0000256" key="4">
    <source>
        <dbReference type="ARBA" id="ARBA00023163"/>
    </source>
</evidence>
<name>A0ABV8MMI6_9NEIS</name>
<keyword evidence="4" id="KW-0804">Transcription</keyword>
<proteinExistence type="predicted"/>
<feature type="DNA-binding region" description="H-T-H motif" evidence="5">
    <location>
        <begin position="24"/>
        <end position="43"/>
    </location>
</feature>
<evidence type="ECO:0000313" key="8">
    <source>
        <dbReference type="Proteomes" id="UP001595791"/>
    </source>
</evidence>
<dbReference type="EMBL" id="JBHSBU010000001">
    <property type="protein sequence ID" value="MFC4158041.1"/>
    <property type="molecule type" value="Genomic_DNA"/>
</dbReference>
<dbReference type="InterPro" id="IPR013572">
    <property type="entry name" value="Tscrpt_reg_MAATS_C"/>
</dbReference>